<dbReference type="SUPFAM" id="SSF56059">
    <property type="entry name" value="Glutathione synthetase ATP-binding domain-like"/>
    <property type="match status" value="1"/>
</dbReference>
<dbReference type="AlphaFoldDB" id="A0A3D9L296"/>
<evidence type="ECO:0000313" key="4">
    <source>
        <dbReference type="Proteomes" id="UP000256779"/>
    </source>
</evidence>
<accession>A0A3D9L296</accession>
<dbReference type="InterPro" id="IPR011761">
    <property type="entry name" value="ATP-grasp"/>
</dbReference>
<feature type="domain" description="ATP-grasp" evidence="2">
    <location>
        <begin position="10"/>
        <end position="62"/>
    </location>
</feature>
<keyword evidence="1" id="KW-0547">Nucleotide-binding</keyword>
<dbReference type="Proteomes" id="UP000256779">
    <property type="component" value="Unassembled WGS sequence"/>
</dbReference>
<dbReference type="GO" id="GO:0046872">
    <property type="term" value="F:metal ion binding"/>
    <property type="evidence" value="ECO:0007669"/>
    <property type="project" value="InterPro"/>
</dbReference>
<dbReference type="PROSITE" id="PS50975">
    <property type="entry name" value="ATP_GRASP"/>
    <property type="match status" value="1"/>
</dbReference>
<keyword evidence="1" id="KW-0067">ATP-binding</keyword>
<sequence>MLGERKSDIFKLLPADSYPETVLIAARDVQHALAAAEQIGYPMIAKPDKGERGKLVKKIENELQLIAYAKKCPVPFLLQAYVNYPVELGVFFIKPPGSEKGMVTSIVKKEFLTVTGNGTDTVYQLLQADQRAKLLYGFSKPENQTLLQHIPNKDERIIVEPIGNHCRGTQFLDNTKLASPELHAAFSRLTSKIEGFHFGRFDLRCQSIESLTRLEDFQILELNGAGAEPGHIYQPGFSLREAYRTILWHLKALAEISLENHRQGIPYWTFSAGLAKLKAIRTYNQLLNKKG</sequence>
<organism evidence="3 4">
    <name type="scientific">Marinoscillum furvescens DSM 4134</name>
    <dbReference type="NCBI Taxonomy" id="1122208"/>
    <lineage>
        <taxon>Bacteria</taxon>
        <taxon>Pseudomonadati</taxon>
        <taxon>Bacteroidota</taxon>
        <taxon>Cytophagia</taxon>
        <taxon>Cytophagales</taxon>
        <taxon>Reichenbachiellaceae</taxon>
        <taxon>Marinoscillum</taxon>
    </lineage>
</organism>
<dbReference type="EMBL" id="QREG01000009">
    <property type="protein sequence ID" value="RED98848.1"/>
    <property type="molecule type" value="Genomic_DNA"/>
</dbReference>
<evidence type="ECO:0000256" key="1">
    <source>
        <dbReference type="PROSITE-ProRule" id="PRU00409"/>
    </source>
</evidence>
<comment type="caution">
    <text evidence="3">The sequence shown here is derived from an EMBL/GenBank/DDBJ whole genome shotgun (WGS) entry which is preliminary data.</text>
</comment>
<evidence type="ECO:0000259" key="2">
    <source>
        <dbReference type="PROSITE" id="PS50975"/>
    </source>
</evidence>
<gene>
    <name evidence="3" type="ORF">C7460_10940</name>
</gene>
<dbReference type="Gene3D" id="3.30.1490.20">
    <property type="entry name" value="ATP-grasp fold, A domain"/>
    <property type="match status" value="1"/>
</dbReference>
<name>A0A3D9L296_MARFU</name>
<reference evidence="3 4" key="1">
    <citation type="submission" date="2018-07" db="EMBL/GenBank/DDBJ databases">
        <title>Genomic Encyclopedia of Type Strains, Phase IV (KMG-IV): sequencing the most valuable type-strain genomes for metagenomic binning, comparative biology and taxonomic classification.</title>
        <authorList>
            <person name="Goeker M."/>
        </authorList>
    </citation>
    <scope>NUCLEOTIDE SEQUENCE [LARGE SCALE GENOMIC DNA]</scope>
    <source>
        <strain evidence="3 4">DSM 4134</strain>
    </source>
</reference>
<evidence type="ECO:0000313" key="3">
    <source>
        <dbReference type="EMBL" id="RED98848.1"/>
    </source>
</evidence>
<dbReference type="InterPro" id="IPR013815">
    <property type="entry name" value="ATP_grasp_subdomain_1"/>
</dbReference>
<protein>
    <recommendedName>
        <fullName evidence="2">ATP-grasp domain-containing protein</fullName>
    </recommendedName>
</protein>
<proteinExistence type="predicted"/>
<keyword evidence="4" id="KW-1185">Reference proteome</keyword>
<dbReference type="GO" id="GO:0005524">
    <property type="term" value="F:ATP binding"/>
    <property type="evidence" value="ECO:0007669"/>
    <property type="project" value="UniProtKB-UniRule"/>
</dbReference>